<protein>
    <submittedName>
        <fullName evidence="2">VPLPA-CTERM sorting domain-containing protein</fullName>
    </submittedName>
</protein>
<name>A0ABT3TF01_9GAMM</name>
<keyword evidence="1" id="KW-0472">Membrane</keyword>
<dbReference type="RefSeq" id="WP_279244847.1">
    <property type="nucleotide sequence ID" value="NZ_SHNN01000001.1"/>
</dbReference>
<keyword evidence="1" id="KW-0812">Transmembrane</keyword>
<dbReference type="Proteomes" id="UP001143362">
    <property type="component" value="Unassembled WGS sequence"/>
</dbReference>
<feature type="transmembrane region" description="Helical" evidence="1">
    <location>
        <begin position="921"/>
        <end position="940"/>
    </location>
</feature>
<organism evidence="2 3">
    <name type="scientific">Candidatus Litorirhabdus singularis</name>
    <dbReference type="NCBI Taxonomy" id="2518993"/>
    <lineage>
        <taxon>Bacteria</taxon>
        <taxon>Pseudomonadati</taxon>
        <taxon>Pseudomonadota</taxon>
        <taxon>Gammaproteobacteria</taxon>
        <taxon>Cellvibrionales</taxon>
        <taxon>Halieaceae</taxon>
        <taxon>Candidatus Litorirhabdus</taxon>
    </lineage>
</organism>
<accession>A0ABT3TF01</accession>
<dbReference type="InterPro" id="IPR022472">
    <property type="entry name" value="VPLPA-CTERM"/>
</dbReference>
<dbReference type="NCBIfam" id="TIGR03370">
    <property type="entry name" value="VPLPA-CTERM"/>
    <property type="match status" value="1"/>
</dbReference>
<keyword evidence="1" id="KW-1133">Transmembrane helix</keyword>
<dbReference type="EMBL" id="SHNN01000001">
    <property type="protein sequence ID" value="MCX2980868.1"/>
    <property type="molecule type" value="Genomic_DNA"/>
</dbReference>
<keyword evidence="3" id="KW-1185">Reference proteome</keyword>
<comment type="caution">
    <text evidence="2">The sequence shown here is derived from an EMBL/GenBank/DDBJ whole genome shotgun (WGS) entry which is preliminary data.</text>
</comment>
<sequence>MTIETRLYLVNEYGASEYFLRGGTFSASYARIQALGSEDTLFRQYGGTSNIDELDIGRTTSREGDASPESRYWLRGGTLNSDTVYLGGDSSGYSSPSARFEHTRGTHNNTTKLIVGFLDGESGLYELSGGTLRGPRLIIGYRDGAEGFFEQDGGQLDVSGVIIGGDAGSKGTYRLSSGGFMASNLSVGNEGYGRFVQTGGAADADNIEIGSALGSDGNYRIEEGSLTVNGILSVGYFEAGSFNQNGGAVVADSLKVARSVGGAGSYYVLNGGSLETRSVEIGAALFGNTGSGSFSHRRGTHTVDSLLIVDGAYGLGGGTLNVQNVLNSQSGTSTLSVNGGRLNLTDTSIDVDNFNVGGALYTTGNFTLASGKTLVTDKLTVGGEGAGTLNQSGNITTDTLTVGYYNNLDHHYNLQEGNLVAQDEIIGRVAHDTTFTQSGGTNTTENLWLGRYGGNISQYQQGDGITTIRNNLSIGRHGTGSYVLSGGTLNVGSISNGDGTSFLAVNGGLLNLTGASIDVDFFSIGSSDGAGTFTLENGKSFTAHTESISQGAFTQNGGINTTNTLTFLSDGLGTYDLKGGVLNVNTITDNSSLGIFDVNGGTLNLTGSTIDVLRFNVARSLGTSGSFTLDIGKTLTAAMIEVGSQGTLTNHGTLTHHSSLINRGLLQNYAGGTLTNTATMINSGTLNNNYGGTLTNKSTRLLTNNGILNNTYEGTILNHGHLDNRGTLTNIDGGLISNDGTLINSGAVMLSYGSRLEGPGTYRQTEGTLIVNGTLTQSRVDIEGGTVGGRGTINSDVTLSGAELGPGNSPGILTINGDFAMDELSTLSFELGGTTPDYPGYDVLNVSGSATLAGELELILYDDFEAQLGDSFDLLSAASLSGDFDLLTLALLGDGLGWETQLLIDVDAWGTDVLRVSVSQVPIPAAAWLFGSALIGLVGIKRKRRGRIRSSSA</sequence>
<evidence type="ECO:0000313" key="3">
    <source>
        <dbReference type="Proteomes" id="UP001143362"/>
    </source>
</evidence>
<gene>
    <name evidence="2" type="ORF">EYC98_08300</name>
</gene>
<evidence type="ECO:0000313" key="2">
    <source>
        <dbReference type="EMBL" id="MCX2980868.1"/>
    </source>
</evidence>
<evidence type="ECO:0000256" key="1">
    <source>
        <dbReference type="SAM" id="Phobius"/>
    </source>
</evidence>
<reference evidence="2" key="1">
    <citation type="submission" date="2019-02" db="EMBL/GenBank/DDBJ databases">
        <authorList>
            <person name="Li S.-H."/>
        </authorList>
    </citation>
    <scope>NUCLEOTIDE SEQUENCE</scope>
    <source>
        <strain evidence="2">IMCC14734</strain>
    </source>
</reference>
<proteinExistence type="predicted"/>